<dbReference type="Pfam" id="PF16879">
    <property type="entry name" value="Sin3a_C"/>
    <property type="match status" value="1"/>
</dbReference>
<evidence type="ECO:0000259" key="20">
    <source>
        <dbReference type="SMART" id="SM00761"/>
    </source>
</evidence>
<dbReference type="FunFam" id="1.20.1160.11:FF:000004">
    <property type="entry name" value="Paired amphipathic helix protein Sin3a"/>
    <property type="match status" value="1"/>
</dbReference>
<dbReference type="InterPro" id="IPR003822">
    <property type="entry name" value="PAH"/>
</dbReference>
<dbReference type="SMART" id="SM00761">
    <property type="entry name" value="HDAC_interact"/>
    <property type="match status" value="1"/>
</dbReference>
<reference evidence="21" key="3">
    <citation type="submission" date="2025-09" db="UniProtKB">
        <authorList>
            <consortium name="Ensembl"/>
        </authorList>
    </citation>
    <scope>IDENTIFICATION</scope>
</reference>
<sequence length="1055" mass="121973">IAQKLLTISVEDALSYLDQVKLQFGNQPQVYNDFLDIMKEFKSQSIDTPGVISRVSQLFKGHPDLIMGFNTFLPPGYKIEVQTNDLVNPLQPQAMTPTSQSNPSIPAYPSPRSPPMQLHPPLSGTPTGPPMQNNQPVEFNHAINYVNKIKNRFQGQPDIYKAFLEILHTYQKEQRNAKEAGGNYTPALTEQEVYAQVARLFKNQEDLLSEFGQFLPDANSSVVSGGLKSYNNKKPKLLNLKDSSVAEASKHGVGTESLFFEKVRKALRSAEAYDNFLRCLVIFNQEVISRAELVQLVLPFLGKFPELFNWFKNFLGYREMSHIETYPKERATEGIAMEIDYASCKRLGSSYRALPKSYQQPKCTGRTPLCKEVLNDTWVSFPSWSEDSTFVSSKKTQYEEHIYRCEDERFELDVVLETNLATIRVLETVQRKLSRMSAEEQAKFRLDNTLGGSSEVVHRKAIQRIYGDKAPDIIDGLKKNPAVSVPIVLKRLKTKEEEWREAQRGFNKIWREQNEKYYLKSLDHQGINFKQNDTKVLRSKSLLNEIESIYDERQEQASEENASPPTGPHLTLAYEDSQILEDAAALIIHHVKRQTSIQKEDKYKIKQIIYHFIPDMLFAQRGELSDVEEEEEEEEMELEEGASKKHNGVPGSGSPSKSKLLFSNTAAQKLRGCDDAYNLFYVNNNWYIFLRLHQTLCTRLLRLYSQAERQIEEEVRERDWEREVLGLKKEKNDNPAIQLRLKEPMDIEVEDYYSAFLEMVRNLLDGNMEASQYEDSLREMFTIHAYIAFTMDKLIQSIVRQLQHIVSDEICVQVTDLYLAESANGASGGTVSTQSSRSSVEAIYQRKAEHLMSDENCFKVMFLRNRGQVQLTVELLDTEEENSDEPMEAEVRNLTYSTTPELREHLARKPVFLPRNLRRIRKYQKGREQLDKEACEGGKKSLEKEKMECMFKLNSYKMVYVFKSEDYMYRRTALLRAHQSHERVSTRLHKRFQAWVEAWVKEHVTRDMSAETNKWLMGEGRDGFLPCTTSRQPEVLHFMNINKYRVKYNTSTKAP</sequence>
<evidence type="ECO:0000256" key="14">
    <source>
        <dbReference type="ARBA" id="ARBA00061761"/>
    </source>
</evidence>
<dbReference type="InterPro" id="IPR036600">
    <property type="entry name" value="PAH_sf"/>
</dbReference>
<keyword evidence="22" id="KW-1185">Reference proteome</keyword>
<dbReference type="InterPro" id="IPR039774">
    <property type="entry name" value="Sin3-like"/>
</dbReference>
<evidence type="ECO:0000256" key="10">
    <source>
        <dbReference type="ARBA" id="ARBA00023108"/>
    </source>
</evidence>
<dbReference type="AlphaFoldDB" id="A0A673AMB0"/>
<evidence type="ECO:0000313" key="22">
    <source>
        <dbReference type="Proteomes" id="UP000472271"/>
    </source>
</evidence>
<dbReference type="Pfam" id="PF08295">
    <property type="entry name" value="Sin3_corepress"/>
    <property type="match status" value="1"/>
</dbReference>
<gene>
    <name evidence="21" type="primary">sin3aa</name>
</gene>
<keyword evidence="4" id="KW-0597">Phosphoprotein</keyword>
<feature type="compositionally biased region" description="Acidic residues" evidence="19">
    <location>
        <begin position="625"/>
        <end position="640"/>
    </location>
</feature>
<reference evidence="21" key="1">
    <citation type="submission" date="2019-06" db="EMBL/GenBank/DDBJ databases">
        <authorList>
            <consortium name="Wellcome Sanger Institute Data Sharing"/>
        </authorList>
    </citation>
    <scope>NUCLEOTIDE SEQUENCE [LARGE SCALE GENOMIC DNA]</scope>
</reference>
<dbReference type="Pfam" id="PF02671">
    <property type="entry name" value="PAH"/>
    <property type="match status" value="3"/>
</dbReference>
<dbReference type="GO" id="GO:0005730">
    <property type="term" value="C:nucleolus"/>
    <property type="evidence" value="ECO:0007669"/>
    <property type="project" value="UniProtKB-SubCell"/>
</dbReference>
<dbReference type="InterPro" id="IPR031693">
    <property type="entry name" value="Sin3_C"/>
</dbReference>
<dbReference type="PROSITE" id="PS51477">
    <property type="entry name" value="PAH"/>
    <property type="match status" value="3"/>
</dbReference>
<comment type="subunit">
    <text evidence="14">Interacts with ARID4B, BRMS1L, HCFC1, HDAC1, HDAC2, MXI1, SAP30L, SAP130, SFPQ and TOPORS. Interacts with OGT (via TPRs 1-6); the interaction mediates transcriptional repression in parallel with histone deacetylase. Interacts with BAZ2A, MXD1, MXD3, MXD4, MBD2, DACH1, NCOR1, NR4A2, REST, RLIM, SAP30, SETDB1, SMYD2, and SUDS3. Interacts with PHF12 in a complex composed of HDAC1, PHF12 and SAP30. Interacts with TET1; the interaction recruits SIN3A to gene promoters. The large PER complex involved in the histone deacetylation is composed of at least HDAC1, PER2, SFPQ and SIN3A. Interacts with KLF11. Interacts with PPHLN1. Found in a complex with YY1, GON4L and HDAC1. Interacts (via PAH2) with FOXK1. Interacts with FOXK2. Found in a complex composed of at least SINHCAF, SIN3A, HDAC1, SAP30, RBBP4, OGT and TET1. Interacts with SINHCAF. Interacts with SPHK2.</text>
</comment>
<evidence type="ECO:0000256" key="3">
    <source>
        <dbReference type="ARBA" id="ARBA00022499"/>
    </source>
</evidence>
<dbReference type="PANTHER" id="PTHR12346:SF2">
    <property type="entry name" value="PAIRED AMPHIPATHIC HELIX PROTEIN SIN3A"/>
    <property type="match status" value="1"/>
</dbReference>
<dbReference type="Gene3D" id="1.20.1160.11">
    <property type="entry name" value="Paired amphipathic helix"/>
    <property type="match status" value="3"/>
</dbReference>
<evidence type="ECO:0000256" key="13">
    <source>
        <dbReference type="ARBA" id="ARBA00056268"/>
    </source>
</evidence>
<keyword evidence="6" id="KW-0832">Ubl conjugation</keyword>
<keyword evidence="2" id="KW-0678">Repressor</keyword>
<evidence type="ECO:0000256" key="17">
    <source>
        <dbReference type="ARBA" id="ARBA00081271"/>
    </source>
</evidence>
<dbReference type="PANTHER" id="PTHR12346">
    <property type="entry name" value="SIN3B-RELATED"/>
    <property type="match status" value="1"/>
</dbReference>
<proteinExistence type="predicted"/>
<keyword evidence="9" id="KW-0175">Coiled coil</keyword>
<dbReference type="FunFam" id="1.20.1160.11:FF:000002">
    <property type="entry name" value="Paired amphipathic helix protein SIN3"/>
    <property type="match status" value="1"/>
</dbReference>
<evidence type="ECO:0000256" key="19">
    <source>
        <dbReference type="SAM" id="MobiDB-lite"/>
    </source>
</evidence>
<keyword evidence="11" id="KW-0804">Transcription</keyword>
<keyword evidence="12 18" id="KW-0539">Nucleus</keyword>
<feature type="region of interest" description="Disordered" evidence="19">
    <location>
        <begin position="625"/>
        <end position="658"/>
    </location>
</feature>
<evidence type="ECO:0000256" key="11">
    <source>
        <dbReference type="ARBA" id="ARBA00023163"/>
    </source>
</evidence>
<dbReference type="GO" id="GO:0061629">
    <property type="term" value="F:RNA polymerase II-specific DNA-binding transcription factor binding"/>
    <property type="evidence" value="ECO:0007669"/>
    <property type="project" value="UniProtKB-ARBA"/>
</dbReference>
<evidence type="ECO:0000256" key="4">
    <source>
        <dbReference type="ARBA" id="ARBA00022553"/>
    </source>
</evidence>
<protein>
    <recommendedName>
        <fullName evidence="15">Paired amphipathic helix protein Sin3a</fullName>
    </recommendedName>
    <alternativeName>
        <fullName evidence="16">Histone deacetylase complex subunit Sin3a</fullName>
    </alternativeName>
    <alternativeName>
        <fullName evidence="17">Transcriptional corepressor Sin3a</fullName>
    </alternativeName>
</protein>
<keyword evidence="7" id="KW-0007">Acetylation</keyword>
<dbReference type="GO" id="GO:0000122">
    <property type="term" value="P:negative regulation of transcription by RNA polymerase II"/>
    <property type="evidence" value="ECO:0007669"/>
    <property type="project" value="TreeGrafter"/>
</dbReference>
<evidence type="ECO:0000256" key="15">
    <source>
        <dbReference type="ARBA" id="ARBA00068512"/>
    </source>
</evidence>
<keyword evidence="8" id="KW-0805">Transcription regulation</keyword>
<evidence type="ECO:0000256" key="2">
    <source>
        <dbReference type="ARBA" id="ARBA00022491"/>
    </source>
</evidence>
<keyword evidence="5" id="KW-0677">Repeat</keyword>
<evidence type="ECO:0000256" key="1">
    <source>
        <dbReference type="ARBA" id="ARBA00004604"/>
    </source>
</evidence>
<feature type="compositionally biased region" description="Pro residues" evidence="19">
    <location>
        <begin position="106"/>
        <end position="118"/>
    </location>
</feature>
<dbReference type="InterPro" id="IPR013194">
    <property type="entry name" value="HDAC_interact_dom"/>
</dbReference>
<comment type="function">
    <text evidence="13">Acts as a transcriptional repressor. Corepressor for REST. Interacts with MXI1 to repress MYC responsive genes and antagonize MYC oncogenic activities. Also interacts with MXD1-MAX heterodimers to repress transcription by tethering SIN3A to DNA. Acts cooperatively with OGT to repress transcription in parallel with histone deacetylation. Involved in the control of the circadian rhythms. Required for the transcriptional repression of circadian target genes, such as PER1, mediated by the large PER complex through histone deacetylation. Cooperates with FOXK1 to regulate cell cycle progression probably by repressing cell cycle inhibitor genes expression. Required for cortical neuron differentiation and callosal axon elongation.</text>
</comment>
<dbReference type="FunFam" id="1.20.1160.11:FF:000001">
    <property type="entry name" value="Paired amphipathic helix protein Sin3"/>
    <property type="match status" value="1"/>
</dbReference>
<reference evidence="21" key="2">
    <citation type="submission" date="2025-08" db="UniProtKB">
        <authorList>
            <consortium name="Ensembl"/>
        </authorList>
    </citation>
    <scope>IDENTIFICATION</scope>
</reference>
<dbReference type="GO" id="GO:0048511">
    <property type="term" value="P:rhythmic process"/>
    <property type="evidence" value="ECO:0007669"/>
    <property type="project" value="UniProtKB-KW"/>
</dbReference>
<evidence type="ECO:0000256" key="9">
    <source>
        <dbReference type="ARBA" id="ARBA00023054"/>
    </source>
</evidence>
<dbReference type="Proteomes" id="UP000472271">
    <property type="component" value="Chromosome 6"/>
</dbReference>
<keyword evidence="3" id="KW-1017">Isopeptide bond</keyword>
<dbReference type="GO" id="GO:0070822">
    <property type="term" value="C:Sin3-type complex"/>
    <property type="evidence" value="ECO:0007669"/>
    <property type="project" value="TreeGrafter"/>
</dbReference>
<dbReference type="GO" id="GO:0003714">
    <property type="term" value="F:transcription corepressor activity"/>
    <property type="evidence" value="ECO:0007669"/>
    <property type="project" value="InterPro"/>
</dbReference>
<feature type="compositionally biased region" description="Polar residues" evidence="19">
    <location>
        <begin position="90"/>
        <end position="104"/>
    </location>
</feature>
<dbReference type="Ensembl" id="ENSSORT00005030390.1">
    <property type="protein sequence ID" value="ENSSORP00005029557.1"/>
    <property type="gene ID" value="ENSSORG00005013767.1"/>
</dbReference>
<evidence type="ECO:0000256" key="7">
    <source>
        <dbReference type="ARBA" id="ARBA00022990"/>
    </source>
</evidence>
<evidence type="ECO:0000256" key="12">
    <source>
        <dbReference type="ARBA" id="ARBA00023242"/>
    </source>
</evidence>
<dbReference type="SUPFAM" id="SSF47762">
    <property type="entry name" value="PAH2 domain"/>
    <property type="match status" value="3"/>
</dbReference>
<accession>A0A673AMB0</accession>
<evidence type="ECO:0000256" key="8">
    <source>
        <dbReference type="ARBA" id="ARBA00023015"/>
    </source>
</evidence>
<feature type="region of interest" description="Disordered" evidence="19">
    <location>
        <begin position="90"/>
        <end position="128"/>
    </location>
</feature>
<organism evidence="21 22">
    <name type="scientific">Sphaeramia orbicularis</name>
    <name type="common">orbiculate cardinalfish</name>
    <dbReference type="NCBI Taxonomy" id="375764"/>
    <lineage>
        <taxon>Eukaryota</taxon>
        <taxon>Metazoa</taxon>
        <taxon>Chordata</taxon>
        <taxon>Craniata</taxon>
        <taxon>Vertebrata</taxon>
        <taxon>Euteleostomi</taxon>
        <taxon>Actinopterygii</taxon>
        <taxon>Neopterygii</taxon>
        <taxon>Teleostei</taxon>
        <taxon>Neoteleostei</taxon>
        <taxon>Acanthomorphata</taxon>
        <taxon>Gobiaria</taxon>
        <taxon>Kurtiformes</taxon>
        <taxon>Apogonoidei</taxon>
        <taxon>Apogonidae</taxon>
        <taxon>Apogoninae</taxon>
        <taxon>Sphaeramia</taxon>
    </lineage>
</organism>
<evidence type="ECO:0000313" key="21">
    <source>
        <dbReference type="Ensembl" id="ENSSORP00005029557.1"/>
    </source>
</evidence>
<name>A0A673AMB0_9TELE</name>
<evidence type="ECO:0000256" key="5">
    <source>
        <dbReference type="ARBA" id="ARBA00022737"/>
    </source>
</evidence>
<evidence type="ECO:0000256" key="18">
    <source>
        <dbReference type="PROSITE-ProRule" id="PRU00810"/>
    </source>
</evidence>
<keyword evidence="10" id="KW-0090">Biological rhythms</keyword>
<evidence type="ECO:0000256" key="6">
    <source>
        <dbReference type="ARBA" id="ARBA00022843"/>
    </source>
</evidence>
<comment type="subcellular location">
    <subcellularLocation>
        <location evidence="1">Nucleus</location>
        <location evidence="1">Nucleolus</location>
    </subcellularLocation>
</comment>
<evidence type="ECO:0000256" key="16">
    <source>
        <dbReference type="ARBA" id="ARBA00075105"/>
    </source>
</evidence>
<feature type="domain" description="Histone deacetylase interacting" evidence="20">
    <location>
        <begin position="343"/>
        <end position="443"/>
    </location>
</feature>